<dbReference type="GO" id="GO:0004252">
    <property type="term" value="F:serine-type endopeptidase activity"/>
    <property type="evidence" value="ECO:0007669"/>
    <property type="project" value="InterPro"/>
</dbReference>
<feature type="disulfide bond" evidence="8">
    <location>
        <begin position="72"/>
        <end position="295"/>
    </location>
</feature>
<name>A0A060DML0_9PROT</name>
<evidence type="ECO:0000256" key="1">
    <source>
        <dbReference type="ARBA" id="ARBA00022670"/>
    </source>
</evidence>
<dbReference type="AlphaFoldDB" id="A0A060DML0"/>
<evidence type="ECO:0000313" key="10">
    <source>
        <dbReference type="Proteomes" id="UP000027186"/>
    </source>
</evidence>
<dbReference type="InterPro" id="IPR005073">
    <property type="entry name" value="Peptidase_M74"/>
</dbReference>
<dbReference type="Proteomes" id="UP000027186">
    <property type="component" value="Chromosome"/>
</dbReference>
<evidence type="ECO:0000256" key="5">
    <source>
        <dbReference type="ARBA" id="ARBA00022801"/>
    </source>
</evidence>
<protein>
    <submittedName>
        <fullName evidence="9">Peptidase</fullName>
    </submittedName>
</protein>
<keyword evidence="5" id="KW-0378">Hydrolase</keyword>
<keyword evidence="6" id="KW-0862">Zinc</keyword>
<dbReference type="GO" id="GO:0046872">
    <property type="term" value="F:metal ion binding"/>
    <property type="evidence" value="ECO:0007669"/>
    <property type="project" value="UniProtKB-KW"/>
</dbReference>
<keyword evidence="7" id="KW-0482">Metalloprotease</keyword>
<dbReference type="EMBL" id="CP007793">
    <property type="protein sequence ID" value="AIB12298.1"/>
    <property type="molecule type" value="Genomic_DNA"/>
</dbReference>
<dbReference type="InterPro" id="IPR009045">
    <property type="entry name" value="Zn_M74/Hedgehog-like"/>
</dbReference>
<reference evidence="9 10" key="1">
    <citation type="journal article" date="2014" name="Genome Announc.">
        <title>Complete Genome Sequence of the Model Rhizosphere Strain Azospirillum brasilense Az39, Successfully Applied in Agriculture.</title>
        <authorList>
            <person name="Rivera D."/>
            <person name="Revale S."/>
            <person name="Molina R."/>
            <person name="Gualpa J."/>
            <person name="Puente M."/>
            <person name="Maroniche G."/>
            <person name="Paris G."/>
            <person name="Baker D."/>
            <person name="Clavijo B."/>
            <person name="McLay K."/>
            <person name="Spaepen S."/>
            <person name="Perticari A."/>
            <person name="Vazquez M."/>
            <person name="Wisniewski-Dye F."/>
            <person name="Watkins C."/>
            <person name="Martinez-Abarca F."/>
            <person name="Vanderleyden J."/>
            <person name="Cassan F."/>
        </authorList>
    </citation>
    <scope>NUCLEOTIDE SEQUENCE [LARGE SCALE GENOMIC DNA]</scope>
    <source>
        <strain evidence="9 10">Az39</strain>
    </source>
</reference>
<dbReference type="KEGG" id="abq:ABAZ39_09875"/>
<dbReference type="SUPFAM" id="SSF55166">
    <property type="entry name" value="Hedgehog/DD-peptidase"/>
    <property type="match status" value="1"/>
</dbReference>
<evidence type="ECO:0000256" key="3">
    <source>
        <dbReference type="ARBA" id="ARBA00022729"/>
    </source>
</evidence>
<keyword evidence="1" id="KW-0645">Protease</keyword>
<sequence>MGRLAIGPTIGILAAALVAAGLVAAALAGPAEAGSSKKKKPAPPAPNSIAWSQVSGPALGPAQSIGGYAAGCITGAQALPGEGTGYQVIRMSRQRYYGHPELIDYLKGFGRKVAAAGLGTALIGDMGQARGGPMSFGHASHQIGLDADVWLRLDHPPMGRNARESLNEIKYVDYGRVRVTEDWSERQAQLVRIAASDPRVTRIFVNPAIKLAMCRHSWPDRAFLRKLRPWHGHDGHMHIRLGCPAGSPQCEDQRDIPDGDGCGDEVASWLGSVYPVVERHNGKPQPRYVSMPPACTAVLRAAGTRVAAMDDPHVEKALR</sequence>
<dbReference type="GO" id="GO:0030288">
    <property type="term" value="C:outer membrane-bounded periplasmic space"/>
    <property type="evidence" value="ECO:0007669"/>
    <property type="project" value="InterPro"/>
</dbReference>
<feature type="disulfide bond" evidence="8">
    <location>
        <begin position="214"/>
        <end position="262"/>
    </location>
</feature>
<evidence type="ECO:0000256" key="7">
    <source>
        <dbReference type="ARBA" id="ARBA00023049"/>
    </source>
</evidence>
<evidence type="ECO:0000256" key="8">
    <source>
        <dbReference type="PIRSR" id="PIRSR018455-2"/>
    </source>
</evidence>
<keyword evidence="4" id="KW-0574">Periplasm</keyword>
<evidence type="ECO:0000256" key="4">
    <source>
        <dbReference type="ARBA" id="ARBA00022764"/>
    </source>
</evidence>
<keyword evidence="2" id="KW-0479">Metal-binding</keyword>
<gene>
    <name evidence="9" type="ORF">ABAZ39_09875</name>
</gene>
<accession>A0A060DML0</accession>
<dbReference type="Pfam" id="PF03411">
    <property type="entry name" value="Peptidase_M74"/>
    <property type="match status" value="1"/>
</dbReference>
<dbReference type="PIRSF" id="PIRSF018455">
    <property type="entry name" value="MepA"/>
    <property type="match status" value="1"/>
</dbReference>
<keyword evidence="3" id="KW-0732">Signal</keyword>
<dbReference type="GO" id="GO:0008237">
    <property type="term" value="F:metallopeptidase activity"/>
    <property type="evidence" value="ECO:0007669"/>
    <property type="project" value="UniProtKB-KW"/>
</dbReference>
<evidence type="ECO:0000313" key="9">
    <source>
        <dbReference type="EMBL" id="AIB12298.1"/>
    </source>
</evidence>
<dbReference type="NCBIfam" id="NF006947">
    <property type="entry name" value="PRK09429.1"/>
    <property type="match status" value="1"/>
</dbReference>
<feature type="disulfide bond" evidence="8">
    <location>
        <begin position="243"/>
        <end position="250"/>
    </location>
</feature>
<dbReference type="RefSeq" id="WP_038528922.1">
    <property type="nucleotide sequence ID" value="NZ_CP007793.1"/>
</dbReference>
<proteinExistence type="predicted"/>
<evidence type="ECO:0000256" key="2">
    <source>
        <dbReference type="ARBA" id="ARBA00022723"/>
    </source>
</evidence>
<dbReference type="Gene3D" id="3.30.1380.10">
    <property type="match status" value="1"/>
</dbReference>
<evidence type="ECO:0000256" key="6">
    <source>
        <dbReference type="ARBA" id="ARBA00022833"/>
    </source>
</evidence>
<keyword evidence="8" id="KW-1015">Disulfide bond</keyword>
<dbReference type="GO" id="GO:0006508">
    <property type="term" value="P:proteolysis"/>
    <property type="evidence" value="ECO:0007669"/>
    <property type="project" value="UniProtKB-KW"/>
</dbReference>
<organism evidence="9 10">
    <name type="scientific">Azospirillum argentinense</name>
    <dbReference type="NCBI Taxonomy" id="2970906"/>
    <lineage>
        <taxon>Bacteria</taxon>
        <taxon>Pseudomonadati</taxon>
        <taxon>Pseudomonadota</taxon>
        <taxon>Alphaproteobacteria</taxon>
        <taxon>Rhodospirillales</taxon>
        <taxon>Azospirillaceae</taxon>
        <taxon>Azospirillum</taxon>
    </lineage>
</organism>